<gene>
    <name evidence="1" type="ORF">J422_04183</name>
</gene>
<dbReference type="EMBL" id="APMM01000028">
    <property type="protein sequence ID" value="ENN96040.1"/>
    <property type="molecule type" value="Genomic_DNA"/>
</dbReference>
<comment type="caution">
    <text evidence="1">The sequence shown here is derived from an EMBL/GenBank/DDBJ whole genome shotgun (WGS) entry which is preliminary data.</text>
</comment>
<protein>
    <submittedName>
        <fullName evidence="1">Uncharacterized protein</fullName>
    </submittedName>
</protein>
<dbReference type="AlphaFoldDB" id="N6VQ83"/>
<organism evidence="1 2">
    <name type="scientific">Methanocaldococcus villosus KIN24-T80</name>
    <dbReference type="NCBI Taxonomy" id="1069083"/>
    <lineage>
        <taxon>Archaea</taxon>
        <taxon>Methanobacteriati</taxon>
        <taxon>Methanobacteriota</taxon>
        <taxon>Methanomada group</taxon>
        <taxon>Methanococci</taxon>
        <taxon>Methanococcales</taxon>
        <taxon>Methanocaldococcaceae</taxon>
        <taxon>Methanocaldococcus</taxon>
    </lineage>
</organism>
<keyword evidence="2" id="KW-1185">Reference proteome</keyword>
<accession>N6VQ83</accession>
<dbReference type="Proteomes" id="UP000053695">
    <property type="component" value="Unassembled WGS sequence"/>
</dbReference>
<dbReference type="Gene3D" id="3.40.50.300">
    <property type="entry name" value="P-loop containing nucleotide triphosphate hydrolases"/>
    <property type="match status" value="1"/>
</dbReference>
<proteinExistence type="predicted"/>
<dbReference type="STRING" id="1069083.GCA_000371805_00685"/>
<evidence type="ECO:0000313" key="2">
    <source>
        <dbReference type="Proteomes" id="UP000053695"/>
    </source>
</evidence>
<evidence type="ECO:0000313" key="1">
    <source>
        <dbReference type="EMBL" id="ENN96040.1"/>
    </source>
</evidence>
<reference evidence="1 2" key="1">
    <citation type="journal article" date="2013" name="Genome Announc.">
        <title>Draft Genome Sequence of a Highly Flagellated, Fast-Swimming Archaeon, Methanocaldococcus villosus Strain KIN24-T80 (DSM 22612).</title>
        <authorList>
            <person name="Thennarasu S."/>
            <person name="Polireddy D."/>
            <person name="Antony A."/>
            <person name="Yada M.R."/>
            <person name="Algarawi S."/>
            <person name="Sivakumar N."/>
        </authorList>
    </citation>
    <scope>NUCLEOTIDE SEQUENCE [LARGE SCALE GENOMIC DNA]</scope>
    <source>
        <strain evidence="1 2">KIN24-T80</strain>
    </source>
</reference>
<dbReference type="InterPro" id="IPR027417">
    <property type="entry name" value="P-loop_NTPase"/>
</dbReference>
<sequence length="26" mass="3052">MIKRIELKNFKSFKNLSLELPNGFIA</sequence>
<name>N6VQ83_9EURY</name>